<organism evidence="2 3">
    <name type="scientific">Undibacterium griseum</name>
    <dbReference type="NCBI Taxonomy" id="2762295"/>
    <lineage>
        <taxon>Bacteria</taxon>
        <taxon>Pseudomonadati</taxon>
        <taxon>Pseudomonadota</taxon>
        <taxon>Betaproteobacteria</taxon>
        <taxon>Burkholderiales</taxon>
        <taxon>Oxalobacteraceae</taxon>
        <taxon>Undibacterium</taxon>
    </lineage>
</organism>
<dbReference type="Pfam" id="PF08668">
    <property type="entry name" value="HDOD"/>
    <property type="match status" value="1"/>
</dbReference>
<feature type="domain" description="HDOD" evidence="1">
    <location>
        <begin position="24"/>
        <end position="216"/>
    </location>
</feature>
<sequence>MTPASKTSVANDQSVDALVKTIRIPPRPSMLADVQAELSSREPDPRRLAATISHDVSLSASLLKLTNSSFFGLRLKASSVDHAVQLLGMQQCGLLMTGIIARQSIQIENVSLIKFWDFSSKRAQAMSYLAGYMRVCPVDLAHTFGLFCDIGIPILMERFPDYQQTLELAYQQLEHKFTFIEQEKHNTSHTSIGALMARTWGLPEEVCNAILLHHDYAVLQDTATSERVRALVALSLVAEYAIHKYHGQETLAEWEKGGQQALDFLGLASDELEDRLEELHELFNHVH</sequence>
<dbReference type="PROSITE" id="PS51833">
    <property type="entry name" value="HDOD"/>
    <property type="match status" value="1"/>
</dbReference>
<reference evidence="2 3" key="1">
    <citation type="submission" date="2020-08" db="EMBL/GenBank/DDBJ databases">
        <title>Novel species isolated from subtropical streams in China.</title>
        <authorList>
            <person name="Lu H."/>
        </authorList>
    </citation>
    <scope>NUCLEOTIDE SEQUENCE [LARGE SCALE GENOMIC DNA]</scope>
    <source>
        <strain evidence="2 3">FT31W</strain>
    </source>
</reference>
<evidence type="ECO:0000313" key="2">
    <source>
        <dbReference type="EMBL" id="MBC3885247.1"/>
    </source>
</evidence>
<comment type="caution">
    <text evidence="2">The sequence shown here is derived from an EMBL/GenBank/DDBJ whole genome shotgun (WGS) entry which is preliminary data.</text>
</comment>
<accession>A0ABR6YMX5</accession>
<dbReference type="Gene3D" id="1.10.3210.10">
    <property type="entry name" value="Hypothetical protein af1432"/>
    <property type="match status" value="1"/>
</dbReference>
<keyword evidence="3" id="KW-1185">Reference proteome</keyword>
<dbReference type="InterPro" id="IPR013976">
    <property type="entry name" value="HDOD"/>
</dbReference>
<evidence type="ECO:0000259" key="1">
    <source>
        <dbReference type="PROSITE" id="PS51833"/>
    </source>
</evidence>
<protein>
    <submittedName>
        <fullName evidence="2">HDOD domain-containing protein</fullName>
    </submittedName>
</protein>
<dbReference type="NCBIfam" id="TIGR00277">
    <property type="entry name" value="HDIG"/>
    <property type="match status" value="1"/>
</dbReference>
<dbReference type="InterPro" id="IPR052340">
    <property type="entry name" value="RNase_Y/CdgJ"/>
</dbReference>
<dbReference type="EMBL" id="JACOGC010000003">
    <property type="protein sequence ID" value="MBC3885247.1"/>
    <property type="molecule type" value="Genomic_DNA"/>
</dbReference>
<dbReference type="SUPFAM" id="SSF109604">
    <property type="entry name" value="HD-domain/PDEase-like"/>
    <property type="match status" value="1"/>
</dbReference>
<evidence type="ECO:0000313" key="3">
    <source>
        <dbReference type="Proteomes" id="UP000613113"/>
    </source>
</evidence>
<gene>
    <name evidence="2" type="ORF">H8K27_08920</name>
</gene>
<dbReference type="PANTHER" id="PTHR33525:SF6">
    <property type="entry name" value="HDOD DOMAIN-CONTAINING PROTEIN"/>
    <property type="match status" value="1"/>
</dbReference>
<dbReference type="PANTHER" id="PTHR33525">
    <property type="match status" value="1"/>
</dbReference>
<name>A0ABR6YMX5_9BURK</name>
<dbReference type="InterPro" id="IPR006675">
    <property type="entry name" value="HDIG_dom"/>
</dbReference>
<proteinExistence type="predicted"/>
<dbReference type="Proteomes" id="UP000613113">
    <property type="component" value="Unassembled WGS sequence"/>
</dbReference>